<dbReference type="EMBL" id="VHSG01000026">
    <property type="protein sequence ID" value="TQV69875.1"/>
    <property type="molecule type" value="Genomic_DNA"/>
</dbReference>
<dbReference type="Proteomes" id="UP000319732">
    <property type="component" value="Unassembled WGS sequence"/>
</dbReference>
<dbReference type="Pfam" id="PF22098">
    <property type="entry name" value="DUF6942"/>
    <property type="match status" value="1"/>
</dbReference>
<dbReference type="AlphaFoldDB" id="A0A545SY31"/>
<keyword evidence="2" id="KW-1185">Reference proteome</keyword>
<proteinExistence type="predicted"/>
<reference evidence="1 2" key="1">
    <citation type="submission" date="2019-06" db="EMBL/GenBank/DDBJ databases">
        <title>Whole genome sequence for Cellvibrionaceae sp. R142.</title>
        <authorList>
            <person name="Wang G."/>
        </authorList>
    </citation>
    <scope>NUCLEOTIDE SEQUENCE [LARGE SCALE GENOMIC DNA]</scope>
    <source>
        <strain evidence="1 2">R142</strain>
    </source>
</reference>
<dbReference type="OrthoDB" id="6077837at2"/>
<evidence type="ECO:0000313" key="1">
    <source>
        <dbReference type="EMBL" id="TQV69875.1"/>
    </source>
</evidence>
<evidence type="ECO:0000313" key="2">
    <source>
        <dbReference type="Proteomes" id="UP000319732"/>
    </source>
</evidence>
<protein>
    <submittedName>
        <fullName evidence="1">Uncharacterized protein</fullName>
    </submittedName>
</protein>
<dbReference type="RefSeq" id="WP_142929153.1">
    <property type="nucleotide sequence ID" value="NZ_ML660104.1"/>
</dbReference>
<sequence>MMDVGLGAPDYRLAVCIANRPPVMPFAAVTEVRPLGRGDIDGIVMQAGNHWRKIFSLYAKLGFALHDQGLACWQDYRDDFLLSAQSQQALLFSPPRPAAPGVKIVSGKTYAEDLGVLPPQACLRDGFFVSPEARLIVAPYFDYRQLSNARLAILVELVRDCGA</sequence>
<dbReference type="InterPro" id="IPR054222">
    <property type="entry name" value="DUF6942"/>
</dbReference>
<comment type="caution">
    <text evidence="1">The sequence shown here is derived from an EMBL/GenBank/DDBJ whole genome shotgun (WGS) entry which is preliminary data.</text>
</comment>
<organism evidence="1 2">
    <name type="scientific">Exilibacterium tricleocarpae</name>
    <dbReference type="NCBI Taxonomy" id="2591008"/>
    <lineage>
        <taxon>Bacteria</taxon>
        <taxon>Pseudomonadati</taxon>
        <taxon>Pseudomonadota</taxon>
        <taxon>Gammaproteobacteria</taxon>
        <taxon>Cellvibrionales</taxon>
        <taxon>Cellvibrionaceae</taxon>
        <taxon>Exilibacterium</taxon>
    </lineage>
</organism>
<accession>A0A545SY31</accession>
<gene>
    <name evidence="1" type="ORF">FKG94_22240</name>
</gene>
<name>A0A545SY31_9GAMM</name>